<dbReference type="GO" id="GO:0005506">
    <property type="term" value="F:iron ion binding"/>
    <property type="evidence" value="ECO:0007669"/>
    <property type="project" value="InterPro"/>
</dbReference>
<dbReference type="PANTHER" id="PTHR21266">
    <property type="entry name" value="IRON-SULFUR DOMAIN CONTAINING PROTEIN"/>
    <property type="match status" value="1"/>
</dbReference>
<reference evidence="7 8" key="1">
    <citation type="submission" date="2017-06" db="EMBL/GenBank/DDBJ databases">
        <title>Azoarcus.</title>
        <authorList>
            <person name="Woo J.-H."/>
            <person name="Kim H.-S."/>
        </authorList>
    </citation>
    <scope>NUCLEOTIDE SEQUENCE [LARGE SCALE GENOMIC DNA]</scope>
    <source>
        <strain evidence="7 8">TSPY31</strain>
    </source>
</reference>
<evidence type="ECO:0000313" key="7">
    <source>
        <dbReference type="EMBL" id="AWI77455.1"/>
    </source>
</evidence>
<evidence type="ECO:0000256" key="3">
    <source>
        <dbReference type="ARBA" id="ARBA00023002"/>
    </source>
</evidence>
<dbReference type="SUPFAM" id="SSF50022">
    <property type="entry name" value="ISP domain"/>
    <property type="match status" value="1"/>
</dbReference>
<feature type="domain" description="Rieske" evidence="6">
    <location>
        <begin position="9"/>
        <end position="115"/>
    </location>
</feature>
<dbReference type="Gene3D" id="2.102.10.10">
    <property type="entry name" value="Rieske [2Fe-2S] iron-sulphur domain"/>
    <property type="match status" value="1"/>
</dbReference>
<organism evidence="7 8">
    <name type="scientific">Parazoarcus communis</name>
    <dbReference type="NCBI Taxonomy" id="41977"/>
    <lineage>
        <taxon>Bacteria</taxon>
        <taxon>Pseudomonadati</taxon>
        <taxon>Pseudomonadota</taxon>
        <taxon>Betaproteobacteria</taxon>
        <taxon>Rhodocyclales</taxon>
        <taxon>Zoogloeaceae</taxon>
        <taxon>Parazoarcus</taxon>
    </lineage>
</organism>
<dbReference type="InterPro" id="IPR050584">
    <property type="entry name" value="Cholesterol_7-desaturase"/>
</dbReference>
<protein>
    <submittedName>
        <fullName evidence="7">(2Fe-2S)-binding protein</fullName>
    </submittedName>
</protein>
<dbReference type="PANTHER" id="PTHR21266:SF60">
    <property type="entry name" value="3-KETOSTEROID-9-ALPHA-MONOOXYGENASE, OXYGENASE COMPONENT"/>
    <property type="match status" value="1"/>
</dbReference>
<dbReference type="InterPro" id="IPR017941">
    <property type="entry name" value="Rieske_2Fe-2S"/>
</dbReference>
<evidence type="ECO:0000256" key="1">
    <source>
        <dbReference type="ARBA" id="ARBA00022714"/>
    </source>
</evidence>
<dbReference type="Proteomes" id="UP000244930">
    <property type="component" value="Chromosome"/>
</dbReference>
<sequence length="322" mass="35182">MFEKKVGRWWAVALAEAVKGDKALAVTCEGEQLALFRNDAGGVFALEDRCPHRRVPLSPGPVKANGLQCPYHGWTFDGASGVCADIPNLRRDEKVPARYAARAFPAIECNGFIHVWHGEGRPHGELPCFGYQAFGPERKGVAVVGLALHDYLDMMLDGPECLLRFPGVQITDFFLGDPRRQGRHLVLDRGAVWTGKGPGPAFVRDYPLWLRTRVPLDGGDIQVELMTSDEVLLVSIVIAASANRRGTTSLCWRGFQRRNPVAGTSLKWRVRQAIGMTLFDVFGAVDGRAVAAVEVAPSIERHAFVVASTSPNPPTFLKKSAA</sequence>
<evidence type="ECO:0000313" key="8">
    <source>
        <dbReference type="Proteomes" id="UP000244930"/>
    </source>
</evidence>
<name>A0A2U8GYC5_9RHOO</name>
<dbReference type="InterPro" id="IPR015881">
    <property type="entry name" value="ARHD_Rieske_2Fe_2S"/>
</dbReference>
<evidence type="ECO:0000256" key="4">
    <source>
        <dbReference type="ARBA" id="ARBA00023004"/>
    </source>
</evidence>
<keyword evidence="8" id="KW-1185">Reference proteome</keyword>
<dbReference type="InterPro" id="IPR036922">
    <property type="entry name" value="Rieske_2Fe-2S_sf"/>
</dbReference>
<dbReference type="RefSeq" id="WP_108951153.1">
    <property type="nucleotide sequence ID" value="NZ_CP022187.1"/>
</dbReference>
<dbReference type="EMBL" id="CP022187">
    <property type="protein sequence ID" value="AWI77455.1"/>
    <property type="molecule type" value="Genomic_DNA"/>
</dbReference>
<dbReference type="AlphaFoldDB" id="A0A2U8GYC5"/>
<evidence type="ECO:0000256" key="2">
    <source>
        <dbReference type="ARBA" id="ARBA00022723"/>
    </source>
</evidence>
<gene>
    <name evidence="7" type="ORF">CEW83_02690</name>
</gene>
<dbReference type="PROSITE" id="PS00570">
    <property type="entry name" value="RING_HYDROXYL_ALPHA"/>
    <property type="match status" value="1"/>
</dbReference>
<evidence type="ECO:0000259" key="6">
    <source>
        <dbReference type="PROSITE" id="PS51296"/>
    </source>
</evidence>
<keyword evidence="4" id="KW-0408">Iron</keyword>
<dbReference type="KEGG" id="acom:CEW83_02690"/>
<keyword evidence="1" id="KW-0001">2Fe-2S</keyword>
<dbReference type="Pfam" id="PF00355">
    <property type="entry name" value="Rieske"/>
    <property type="match status" value="1"/>
</dbReference>
<keyword evidence="5" id="KW-0411">Iron-sulfur</keyword>
<evidence type="ECO:0000256" key="5">
    <source>
        <dbReference type="ARBA" id="ARBA00023014"/>
    </source>
</evidence>
<dbReference type="PROSITE" id="PS51296">
    <property type="entry name" value="RIESKE"/>
    <property type="match status" value="1"/>
</dbReference>
<dbReference type="CDD" id="cd03469">
    <property type="entry name" value="Rieske_RO_Alpha_N"/>
    <property type="match status" value="1"/>
</dbReference>
<dbReference type="GO" id="GO:0016491">
    <property type="term" value="F:oxidoreductase activity"/>
    <property type="evidence" value="ECO:0007669"/>
    <property type="project" value="UniProtKB-KW"/>
</dbReference>
<proteinExistence type="predicted"/>
<dbReference type="GO" id="GO:0051537">
    <property type="term" value="F:2 iron, 2 sulfur cluster binding"/>
    <property type="evidence" value="ECO:0007669"/>
    <property type="project" value="UniProtKB-KW"/>
</dbReference>
<keyword evidence="3" id="KW-0560">Oxidoreductase</keyword>
<accession>A0A2U8GYC5</accession>
<keyword evidence="2" id="KW-0479">Metal-binding</keyword>